<evidence type="ECO:0000256" key="1">
    <source>
        <dbReference type="SAM" id="MobiDB-lite"/>
    </source>
</evidence>
<gene>
    <name evidence="2" type="ORF">SAMN02927900_03380</name>
</gene>
<evidence type="ECO:0000313" key="3">
    <source>
        <dbReference type="Proteomes" id="UP000199542"/>
    </source>
</evidence>
<accession>A0A1G4S3R6</accession>
<protein>
    <submittedName>
        <fullName evidence="2">Uncharacterized protein</fullName>
    </submittedName>
</protein>
<dbReference type="Proteomes" id="UP000199542">
    <property type="component" value="Unassembled WGS sequence"/>
</dbReference>
<evidence type="ECO:0000313" key="2">
    <source>
        <dbReference type="EMBL" id="SCW63656.1"/>
    </source>
</evidence>
<reference evidence="2 3" key="1">
    <citation type="submission" date="2016-10" db="EMBL/GenBank/DDBJ databases">
        <authorList>
            <person name="de Groot N.N."/>
        </authorList>
    </citation>
    <scope>NUCLEOTIDE SEQUENCE [LARGE SCALE GENOMIC DNA]</scope>
    <source>
        <strain evidence="2 3">CGMCC 1.3401</strain>
    </source>
</reference>
<feature type="compositionally biased region" description="Basic and acidic residues" evidence="1">
    <location>
        <begin position="37"/>
        <end position="50"/>
    </location>
</feature>
<dbReference type="EMBL" id="FMTM01000004">
    <property type="protein sequence ID" value="SCW63656.1"/>
    <property type="molecule type" value="Genomic_DNA"/>
</dbReference>
<name>A0A1G4S3R6_9HYPH</name>
<sequence>MNKSLANIQRKAKGGARAGTLIDKPDFDQVFVGAGGSHDRRHDQSRWAERSRRRLASA</sequence>
<feature type="region of interest" description="Disordered" evidence="1">
    <location>
        <begin position="1"/>
        <end position="20"/>
    </location>
</feature>
<feature type="region of interest" description="Disordered" evidence="1">
    <location>
        <begin position="32"/>
        <end position="58"/>
    </location>
</feature>
<dbReference type="AlphaFoldDB" id="A0A1G4S3R6"/>
<proteinExistence type="predicted"/>
<organism evidence="2 3">
    <name type="scientific">Rhizobium mongolense subsp. loessense</name>
    <dbReference type="NCBI Taxonomy" id="158890"/>
    <lineage>
        <taxon>Bacteria</taxon>
        <taxon>Pseudomonadati</taxon>
        <taxon>Pseudomonadota</taxon>
        <taxon>Alphaproteobacteria</taxon>
        <taxon>Hyphomicrobiales</taxon>
        <taxon>Rhizobiaceae</taxon>
        <taxon>Rhizobium/Agrobacterium group</taxon>
        <taxon>Rhizobium</taxon>
    </lineage>
</organism>